<keyword evidence="3" id="KW-1185">Reference proteome</keyword>
<evidence type="ECO:0000313" key="3">
    <source>
        <dbReference type="Proteomes" id="UP001501725"/>
    </source>
</evidence>
<feature type="transmembrane region" description="Helical" evidence="1">
    <location>
        <begin position="75"/>
        <end position="93"/>
    </location>
</feature>
<reference evidence="3" key="1">
    <citation type="journal article" date="2019" name="Int. J. Syst. Evol. Microbiol.">
        <title>The Global Catalogue of Microorganisms (GCM) 10K type strain sequencing project: providing services to taxonomists for standard genome sequencing and annotation.</title>
        <authorList>
            <consortium name="The Broad Institute Genomics Platform"/>
            <consortium name="The Broad Institute Genome Sequencing Center for Infectious Disease"/>
            <person name="Wu L."/>
            <person name="Ma J."/>
        </authorList>
    </citation>
    <scope>NUCLEOTIDE SEQUENCE [LARGE SCALE GENOMIC DNA]</scope>
    <source>
        <strain evidence="3">JCM 17919</strain>
    </source>
</reference>
<comment type="caution">
    <text evidence="2">The sequence shown here is derived from an EMBL/GenBank/DDBJ whole genome shotgun (WGS) entry which is preliminary data.</text>
</comment>
<evidence type="ECO:0000313" key="2">
    <source>
        <dbReference type="EMBL" id="GAA4329675.1"/>
    </source>
</evidence>
<organism evidence="2 3">
    <name type="scientific">Flaviaesturariibacter amylovorans</name>
    <dbReference type="NCBI Taxonomy" id="1084520"/>
    <lineage>
        <taxon>Bacteria</taxon>
        <taxon>Pseudomonadati</taxon>
        <taxon>Bacteroidota</taxon>
        <taxon>Chitinophagia</taxon>
        <taxon>Chitinophagales</taxon>
        <taxon>Chitinophagaceae</taxon>
        <taxon>Flaviaestuariibacter</taxon>
    </lineage>
</organism>
<protein>
    <submittedName>
        <fullName evidence="2">Uncharacterized protein</fullName>
    </submittedName>
</protein>
<gene>
    <name evidence="2" type="ORF">GCM10023184_20380</name>
</gene>
<feature type="transmembrane region" description="Helical" evidence="1">
    <location>
        <begin position="44"/>
        <end position="63"/>
    </location>
</feature>
<name>A0ABP8GTM6_9BACT</name>
<keyword evidence="1" id="KW-0472">Membrane</keyword>
<accession>A0ABP8GTM6</accession>
<keyword evidence="1" id="KW-0812">Transmembrane</keyword>
<sequence>MRYQGAALVHSPVSKRGIIDLEFAWTEARFAELMALWKPWEVTLNFYLDFLFIVAYTWFFWTAARHMRARFRKPAVPGVFAALALAAGGLDVVENGLLLFRVLGGSGTWALQGAALAAALKFAALAAVAAFLLWTAVSRRNGTGATIPAL</sequence>
<dbReference type="Proteomes" id="UP001501725">
    <property type="component" value="Unassembled WGS sequence"/>
</dbReference>
<proteinExistence type="predicted"/>
<keyword evidence="1" id="KW-1133">Transmembrane helix</keyword>
<evidence type="ECO:0000256" key="1">
    <source>
        <dbReference type="SAM" id="Phobius"/>
    </source>
</evidence>
<dbReference type="EMBL" id="BAABGY010000007">
    <property type="protein sequence ID" value="GAA4329675.1"/>
    <property type="molecule type" value="Genomic_DNA"/>
</dbReference>
<feature type="transmembrane region" description="Helical" evidence="1">
    <location>
        <begin position="113"/>
        <end position="134"/>
    </location>
</feature>